<keyword evidence="2" id="KW-1185">Reference proteome</keyword>
<dbReference type="SUPFAM" id="SSF101478">
    <property type="entry name" value="ADP-ribosylglycohydrolase"/>
    <property type="match status" value="1"/>
</dbReference>
<dbReference type="Proteomes" id="UP001549691">
    <property type="component" value="Unassembled WGS sequence"/>
</dbReference>
<dbReference type="InterPro" id="IPR050792">
    <property type="entry name" value="ADP-ribosylglycohydrolase"/>
</dbReference>
<dbReference type="EC" id="3.2.2.-" evidence="1"/>
<dbReference type="GO" id="GO:0016798">
    <property type="term" value="F:hydrolase activity, acting on glycosyl bonds"/>
    <property type="evidence" value="ECO:0007669"/>
    <property type="project" value="UniProtKB-KW"/>
</dbReference>
<comment type="caution">
    <text evidence="1">The sequence shown here is derived from an EMBL/GenBank/DDBJ whole genome shotgun (WGS) entry which is preliminary data.</text>
</comment>
<proteinExistence type="predicted"/>
<organism evidence="1 2">
    <name type="scientific">Uliginosibacterium flavum</name>
    <dbReference type="NCBI Taxonomy" id="1396831"/>
    <lineage>
        <taxon>Bacteria</taxon>
        <taxon>Pseudomonadati</taxon>
        <taxon>Pseudomonadota</taxon>
        <taxon>Betaproteobacteria</taxon>
        <taxon>Rhodocyclales</taxon>
        <taxon>Zoogloeaceae</taxon>
        <taxon>Uliginosibacterium</taxon>
    </lineage>
</organism>
<dbReference type="EMBL" id="JBEWZI010000030">
    <property type="protein sequence ID" value="MET7016167.1"/>
    <property type="molecule type" value="Genomic_DNA"/>
</dbReference>
<dbReference type="InterPro" id="IPR036705">
    <property type="entry name" value="Ribosyl_crysJ1_sf"/>
</dbReference>
<accession>A0ABV2TT16</accession>
<evidence type="ECO:0000313" key="1">
    <source>
        <dbReference type="EMBL" id="MET7016167.1"/>
    </source>
</evidence>
<sequence>MQMREATLLGGLVADAAALGLHWLYDPARIAQIEARSGLVFLEPDAAHYAGTHGYFAHGVKRAGELSGYGEVCLLMLQHLARHGDFDRTAYQTAYRAHFGPGGAYVGYIDSPTRQALLRLLPLEPANFPAASGADDDQLPALAALPAIVLTHRGSREALRESVEDVVRITNHNDVAVCAAQCMAQLLCDVLHGVAIATALGDALPLAGPTLRPLLEQALALPAFDSVAAGEQFGRACHVTQGLPLIFHILQHAPSYRAGIEANIRTGGDSCGRSVMLGATLGALFGLGCENGIPLEWLARVRQLQAMTVALGKLV</sequence>
<protein>
    <submittedName>
        <fullName evidence="1">ADP-ribosylglycohydrolase family protein</fullName>
        <ecNumber evidence="1">3.2.2.-</ecNumber>
    </submittedName>
</protein>
<reference evidence="1 2" key="1">
    <citation type="submission" date="2024-07" db="EMBL/GenBank/DDBJ databases">
        <title>Uliginosibacterium flavum JJ3220;KACC:17644.</title>
        <authorList>
            <person name="Kim M.K."/>
        </authorList>
    </citation>
    <scope>NUCLEOTIDE SEQUENCE [LARGE SCALE GENOMIC DNA]</scope>
    <source>
        <strain evidence="1 2">KACC:17644</strain>
    </source>
</reference>
<keyword evidence="1" id="KW-0326">Glycosidase</keyword>
<dbReference type="InterPro" id="IPR005502">
    <property type="entry name" value="Ribosyl_crysJ1"/>
</dbReference>
<name>A0ABV2TT16_9RHOO</name>
<dbReference type="RefSeq" id="WP_354602625.1">
    <property type="nucleotide sequence ID" value="NZ_JBEWZI010000030.1"/>
</dbReference>
<dbReference type="PANTHER" id="PTHR16222">
    <property type="entry name" value="ADP-RIBOSYLGLYCOHYDROLASE"/>
    <property type="match status" value="1"/>
</dbReference>
<dbReference type="Pfam" id="PF03747">
    <property type="entry name" value="ADP_ribosyl_GH"/>
    <property type="match status" value="1"/>
</dbReference>
<dbReference type="Gene3D" id="1.10.4080.10">
    <property type="entry name" value="ADP-ribosylation/Crystallin J1"/>
    <property type="match status" value="1"/>
</dbReference>
<gene>
    <name evidence="1" type="ORF">ABXR19_18425</name>
</gene>
<evidence type="ECO:0000313" key="2">
    <source>
        <dbReference type="Proteomes" id="UP001549691"/>
    </source>
</evidence>
<dbReference type="PANTHER" id="PTHR16222:SF17">
    <property type="entry name" value="SELENOPROTEIN J"/>
    <property type="match status" value="1"/>
</dbReference>
<keyword evidence="1" id="KW-0378">Hydrolase</keyword>